<name>A0ACB8FUK3_9SAUR</name>
<protein>
    <submittedName>
        <fullName evidence="1">Uncharacterized protein</fullName>
    </submittedName>
</protein>
<accession>A0ACB8FUK3</accession>
<evidence type="ECO:0000313" key="1">
    <source>
        <dbReference type="EMBL" id="KAH8010768.1"/>
    </source>
</evidence>
<evidence type="ECO:0000313" key="2">
    <source>
        <dbReference type="Proteomes" id="UP000827872"/>
    </source>
</evidence>
<comment type="caution">
    <text evidence="1">The sequence shown here is derived from an EMBL/GenBank/DDBJ whole genome shotgun (WGS) entry which is preliminary data.</text>
</comment>
<sequence length="189" mass="21421">MRNWMAERKTKMPMIQYVGDKEGPVVTFLNNGGSFETFTCIRNVISKVLSFLAFVLEEVIEVCTNCSGLYFFEFVSCSAFLLCIPILAMYCTPLYEKVEKRQVKNLDFGIVSLVGLFFWIASIVFSSTYDKTPIEIAAVTFGYFASIAFTVDFVMILYKRCHARKETPPENTARLPNLAENQPLNNPPA</sequence>
<dbReference type="Proteomes" id="UP000827872">
    <property type="component" value="Linkage Group LG11"/>
</dbReference>
<dbReference type="EMBL" id="CM037624">
    <property type="protein sequence ID" value="KAH8010768.1"/>
    <property type="molecule type" value="Genomic_DNA"/>
</dbReference>
<reference evidence="1" key="1">
    <citation type="submission" date="2021-08" db="EMBL/GenBank/DDBJ databases">
        <title>The first chromosome-level gecko genome reveals the dynamic sex chromosomes of Neotropical dwarf geckos (Sphaerodactylidae: Sphaerodactylus).</title>
        <authorList>
            <person name="Pinto B.J."/>
            <person name="Keating S.E."/>
            <person name="Gamble T."/>
        </authorList>
    </citation>
    <scope>NUCLEOTIDE SEQUENCE</scope>
    <source>
        <strain evidence="1">TG3544</strain>
    </source>
</reference>
<proteinExistence type="predicted"/>
<organism evidence="1 2">
    <name type="scientific">Sphaerodactylus townsendi</name>
    <dbReference type="NCBI Taxonomy" id="933632"/>
    <lineage>
        <taxon>Eukaryota</taxon>
        <taxon>Metazoa</taxon>
        <taxon>Chordata</taxon>
        <taxon>Craniata</taxon>
        <taxon>Vertebrata</taxon>
        <taxon>Euteleostomi</taxon>
        <taxon>Lepidosauria</taxon>
        <taxon>Squamata</taxon>
        <taxon>Bifurcata</taxon>
        <taxon>Gekkota</taxon>
        <taxon>Sphaerodactylidae</taxon>
        <taxon>Sphaerodactylus</taxon>
    </lineage>
</organism>
<gene>
    <name evidence="1" type="ORF">K3G42_012709</name>
</gene>
<keyword evidence="2" id="KW-1185">Reference proteome</keyword>